<dbReference type="InterPro" id="IPR002182">
    <property type="entry name" value="NB-ARC"/>
</dbReference>
<dbReference type="Gene3D" id="3.40.50.300">
    <property type="entry name" value="P-loop containing nucleotide triphosphate hydrolases"/>
    <property type="match status" value="1"/>
</dbReference>
<dbReference type="Pfam" id="PF00931">
    <property type="entry name" value="NB-ARC"/>
    <property type="match status" value="1"/>
</dbReference>
<gene>
    <name evidence="8" type="ORF">R1flu_002508</name>
</gene>
<organism evidence="8 9">
    <name type="scientific">Riccia fluitans</name>
    <dbReference type="NCBI Taxonomy" id="41844"/>
    <lineage>
        <taxon>Eukaryota</taxon>
        <taxon>Viridiplantae</taxon>
        <taxon>Streptophyta</taxon>
        <taxon>Embryophyta</taxon>
        <taxon>Marchantiophyta</taxon>
        <taxon>Marchantiopsida</taxon>
        <taxon>Marchantiidae</taxon>
        <taxon>Marchantiales</taxon>
        <taxon>Ricciaceae</taxon>
        <taxon>Riccia</taxon>
    </lineage>
</organism>
<evidence type="ECO:0000256" key="1">
    <source>
        <dbReference type="ARBA" id="ARBA00004173"/>
    </source>
</evidence>
<dbReference type="SUPFAM" id="SSF52540">
    <property type="entry name" value="P-loop containing nucleoside triphosphate hydrolases"/>
    <property type="match status" value="1"/>
</dbReference>
<evidence type="ECO:0000256" key="4">
    <source>
        <dbReference type="ARBA" id="ARBA00022824"/>
    </source>
</evidence>
<keyword evidence="4" id="KW-0256">Endoplasmic reticulum</keyword>
<reference evidence="8 9" key="1">
    <citation type="submission" date="2024-09" db="EMBL/GenBank/DDBJ databases">
        <title>Chromosome-scale assembly of Riccia fluitans.</title>
        <authorList>
            <person name="Paukszto L."/>
            <person name="Sawicki J."/>
            <person name="Karawczyk K."/>
            <person name="Piernik-Szablinska J."/>
            <person name="Szczecinska M."/>
            <person name="Mazdziarz M."/>
        </authorList>
    </citation>
    <scope>NUCLEOTIDE SEQUENCE [LARGE SCALE GENOMIC DNA]</scope>
    <source>
        <strain evidence="8">Rf_01</strain>
        <tissue evidence="8">Aerial parts of the thallus</tissue>
    </source>
</reference>
<accession>A0ABD1Y6B2</accession>
<dbReference type="AlphaFoldDB" id="A0ABD1Y6B2"/>
<evidence type="ECO:0000256" key="5">
    <source>
        <dbReference type="ARBA" id="ARBA00023128"/>
    </source>
</evidence>
<feature type="domain" description="NB-ARC" evidence="7">
    <location>
        <begin position="272"/>
        <end position="379"/>
    </location>
</feature>
<protein>
    <recommendedName>
        <fullName evidence="7">NB-ARC domain-containing protein</fullName>
    </recommendedName>
</protein>
<dbReference type="InterPro" id="IPR029058">
    <property type="entry name" value="AB_hydrolase_fold"/>
</dbReference>
<dbReference type="PANTHER" id="PTHR48182:SF2">
    <property type="entry name" value="PROTEIN SERAC1"/>
    <property type="match status" value="1"/>
</dbReference>
<dbReference type="InterPro" id="IPR027417">
    <property type="entry name" value="P-loop_NTPase"/>
</dbReference>
<dbReference type="EMBL" id="JBHFFA010000006">
    <property type="protein sequence ID" value="KAL2622303.1"/>
    <property type="molecule type" value="Genomic_DNA"/>
</dbReference>
<dbReference type="GO" id="GO:0016020">
    <property type="term" value="C:membrane"/>
    <property type="evidence" value="ECO:0007669"/>
    <property type="project" value="UniProtKB-SubCell"/>
</dbReference>
<dbReference type="Gene3D" id="1.10.8.430">
    <property type="entry name" value="Helical domain of apoptotic protease-activating factors"/>
    <property type="match status" value="1"/>
</dbReference>
<sequence>MFRGRSIFVPSGIWHITWLPKCFPQVRILCTSYDSSVEKSSTRGRMDLHLLGENLIYSLIKVAQVGQRCPVVLVGHCVGGLVLKQVCIQADLMGARFDGPGFNPYKTFLSYMRGVFFYATPHLGSQLRIGKEPNHRGPLLKYFKIYCKQSARINENFSKLRHLLGWMAVGVSEGSETEYGNAILSLNISSRKRSHSTLIVDEGTSRCDLDEFSVLSGEDHFSISRPKTEQSNSYLRLVTFVVDVLRKEERRKFIFYSKLHCPHKQFVDEHGRVEEVIQKLQLSDEIESSRLALVGMSGVGKTTLAKQVLVSVMKLFDYVCFIEDMSEELKFKEFSALVEQNLFHGNGAEVCVQRGFKHSVWNVLQERRVLMVIDGVERIEHANLFLRENWCAKGSRLVITSCIHNEELRSHFHIHEVPFLSAGEAKRLFTSHLTHDVKKVIPEDLIDAVTGKCDGLPLTLVVLGRYLRRSKDVVE</sequence>
<evidence type="ECO:0000256" key="3">
    <source>
        <dbReference type="ARBA" id="ARBA00004370"/>
    </source>
</evidence>
<keyword evidence="5" id="KW-0496">Mitochondrion</keyword>
<evidence type="ECO:0000256" key="6">
    <source>
        <dbReference type="ARBA" id="ARBA00023136"/>
    </source>
</evidence>
<evidence type="ECO:0000313" key="9">
    <source>
        <dbReference type="Proteomes" id="UP001605036"/>
    </source>
</evidence>
<dbReference type="PANTHER" id="PTHR48182">
    <property type="entry name" value="PROTEIN SERAC1"/>
    <property type="match status" value="1"/>
</dbReference>
<evidence type="ECO:0000256" key="2">
    <source>
        <dbReference type="ARBA" id="ARBA00004240"/>
    </source>
</evidence>
<dbReference type="Proteomes" id="UP001605036">
    <property type="component" value="Unassembled WGS sequence"/>
</dbReference>
<dbReference type="InterPro" id="IPR052374">
    <property type="entry name" value="SERAC1"/>
</dbReference>
<proteinExistence type="predicted"/>
<keyword evidence="9" id="KW-1185">Reference proteome</keyword>
<keyword evidence="6" id="KW-0472">Membrane</keyword>
<evidence type="ECO:0000259" key="7">
    <source>
        <dbReference type="Pfam" id="PF00931"/>
    </source>
</evidence>
<dbReference type="PRINTS" id="PR00364">
    <property type="entry name" value="DISEASERSIST"/>
</dbReference>
<dbReference type="GO" id="GO:0005739">
    <property type="term" value="C:mitochondrion"/>
    <property type="evidence" value="ECO:0007669"/>
    <property type="project" value="UniProtKB-SubCell"/>
</dbReference>
<evidence type="ECO:0000313" key="8">
    <source>
        <dbReference type="EMBL" id="KAL2622303.1"/>
    </source>
</evidence>
<dbReference type="GO" id="GO:0005783">
    <property type="term" value="C:endoplasmic reticulum"/>
    <property type="evidence" value="ECO:0007669"/>
    <property type="project" value="UniProtKB-SubCell"/>
</dbReference>
<dbReference type="InterPro" id="IPR042197">
    <property type="entry name" value="Apaf_helical"/>
</dbReference>
<dbReference type="SUPFAM" id="SSF53474">
    <property type="entry name" value="alpha/beta-Hydrolases"/>
    <property type="match status" value="1"/>
</dbReference>
<name>A0ABD1Y6B2_9MARC</name>
<comment type="subcellular location">
    <subcellularLocation>
        <location evidence="2">Endoplasmic reticulum</location>
    </subcellularLocation>
    <subcellularLocation>
        <location evidence="3">Membrane</location>
    </subcellularLocation>
    <subcellularLocation>
        <location evidence="1">Mitochondrion</location>
    </subcellularLocation>
</comment>
<comment type="caution">
    <text evidence="8">The sequence shown here is derived from an EMBL/GenBank/DDBJ whole genome shotgun (WGS) entry which is preliminary data.</text>
</comment>